<protein>
    <submittedName>
        <fullName evidence="2">Cellulose-binding protein</fullName>
    </submittedName>
</protein>
<dbReference type="EMBL" id="JAANNP010000002">
    <property type="protein sequence ID" value="NHC13717.1"/>
    <property type="molecule type" value="Genomic_DNA"/>
</dbReference>
<gene>
    <name evidence="2" type="ORF">G9H71_07980</name>
</gene>
<feature type="compositionally biased region" description="Basic and acidic residues" evidence="1">
    <location>
        <begin position="92"/>
        <end position="104"/>
    </location>
</feature>
<evidence type="ECO:0000313" key="2">
    <source>
        <dbReference type="EMBL" id="NHC13717.1"/>
    </source>
</evidence>
<feature type="region of interest" description="Disordered" evidence="1">
    <location>
        <begin position="90"/>
        <end position="161"/>
    </location>
</feature>
<dbReference type="RefSeq" id="WP_166280406.1">
    <property type="nucleotide sequence ID" value="NZ_JAANNP010000002.1"/>
</dbReference>
<feature type="compositionally biased region" description="Basic and acidic residues" evidence="1">
    <location>
        <begin position="133"/>
        <end position="159"/>
    </location>
</feature>
<name>A0ABX0GSH1_9ACTN</name>
<evidence type="ECO:0000256" key="1">
    <source>
        <dbReference type="SAM" id="MobiDB-lite"/>
    </source>
</evidence>
<sequence>MTDSAPQFAISRRGYEPAQVDSFVTQLRSQLEYAQSQAADLARTVDQLQRAAEEARASSDTSAPTTRYEGLGARIEQILTLAEEEAAQLRDAAAEDARRQRELTEQAAQKQRTEAERYATELRADADAQSARTLEDARRQADTIRDEADREAAARREEAEALFESQRARAAEAAADFETTLAERRRRAEAEFAERTAAAERQFAEAQERAEQLRVESEKLRQDAERKAARTVEESERQAEELVGEAKTRAAQIRAESERELIAATQRRDSINAQLTNVRRMLATLGGAAMPNPLGDLGPEGSAQSSGTGAEPAAAGPEVVDLTVLEAQEAGAGDRGQEAEHVLGEESESVGAPPR</sequence>
<reference evidence="2 3" key="1">
    <citation type="submission" date="2020-03" db="EMBL/GenBank/DDBJ databases">
        <title>Two novel Motilibacter sp.</title>
        <authorList>
            <person name="Liu S."/>
        </authorList>
    </citation>
    <scope>NUCLEOTIDE SEQUENCE [LARGE SCALE GENOMIC DNA]</scope>
    <source>
        <strain evidence="2 3">E257</strain>
    </source>
</reference>
<dbReference type="Proteomes" id="UP000800981">
    <property type="component" value="Unassembled WGS sequence"/>
</dbReference>
<proteinExistence type="predicted"/>
<evidence type="ECO:0000313" key="3">
    <source>
        <dbReference type="Proteomes" id="UP000800981"/>
    </source>
</evidence>
<feature type="compositionally biased region" description="Low complexity" evidence="1">
    <location>
        <begin position="309"/>
        <end position="320"/>
    </location>
</feature>
<keyword evidence="3" id="KW-1185">Reference proteome</keyword>
<organism evidence="2 3">
    <name type="scientific">Motilibacter deserti</name>
    <dbReference type="NCBI Taxonomy" id="2714956"/>
    <lineage>
        <taxon>Bacteria</taxon>
        <taxon>Bacillati</taxon>
        <taxon>Actinomycetota</taxon>
        <taxon>Actinomycetes</taxon>
        <taxon>Motilibacterales</taxon>
        <taxon>Motilibacteraceae</taxon>
        <taxon>Motilibacter</taxon>
    </lineage>
</organism>
<accession>A0ABX0GSH1</accession>
<feature type="region of interest" description="Disordered" evidence="1">
    <location>
        <begin position="288"/>
        <end position="355"/>
    </location>
</feature>
<feature type="compositionally biased region" description="Basic and acidic residues" evidence="1">
    <location>
        <begin position="335"/>
        <end position="344"/>
    </location>
</feature>
<comment type="caution">
    <text evidence="2">The sequence shown here is derived from an EMBL/GenBank/DDBJ whole genome shotgun (WGS) entry which is preliminary data.</text>
</comment>
<feature type="compositionally biased region" description="Basic and acidic residues" evidence="1">
    <location>
        <begin position="111"/>
        <end position="126"/>
    </location>
</feature>